<organism evidence="1 2">
    <name type="scientific">Burkholderia territorii</name>
    <dbReference type="NCBI Taxonomy" id="1503055"/>
    <lineage>
        <taxon>Bacteria</taxon>
        <taxon>Pseudomonadati</taxon>
        <taxon>Pseudomonadota</taxon>
        <taxon>Betaproteobacteria</taxon>
        <taxon>Burkholderiales</taxon>
        <taxon>Burkholderiaceae</taxon>
        <taxon>Burkholderia</taxon>
        <taxon>Burkholderia cepacia complex</taxon>
    </lineage>
</organism>
<protein>
    <submittedName>
        <fullName evidence="1">NAD(P)-dependent oxidoreductase</fullName>
    </submittedName>
</protein>
<dbReference type="AlphaFoldDB" id="A0A6L3N6B3"/>
<evidence type="ECO:0000313" key="1">
    <source>
        <dbReference type="EMBL" id="KAB0643998.1"/>
    </source>
</evidence>
<evidence type="ECO:0000313" key="2">
    <source>
        <dbReference type="Proteomes" id="UP000473571"/>
    </source>
</evidence>
<name>A0A6L3N6B3_9BURK</name>
<proteinExistence type="predicted"/>
<sequence length="39" mass="4013">VPLPVASVVRDSLLDALAHGGGEQDFAVLGEVALRRAGR</sequence>
<feature type="non-terminal residue" evidence="1">
    <location>
        <position position="1"/>
    </location>
</feature>
<dbReference type="EMBL" id="VZOL01001042">
    <property type="protein sequence ID" value="KAB0643998.1"/>
    <property type="molecule type" value="Genomic_DNA"/>
</dbReference>
<accession>A0A6L3N6B3</accession>
<comment type="caution">
    <text evidence="1">The sequence shown here is derived from an EMBL/GenBank/DDBJ whole genome shotgun (WGS) entry which is preliminary data.</text>
</comment>
<reference evidence="1 2" key="1">
    <citation type="submission" date="2019-09" db="EMBL/GenBank/DDBJ databases">
        <title>Draft genome sequences of 48 bacterial type strains from the CCUG.</title>
        <authorList>
            <person name="Tunovic T."/>
            <person name="Pineiro-Iglesias B."/>
            <person name="Unosson C."/>
            <person name="Inganas E."/>
            <person name="Ohlen M."/>
            <person name="Cardew S."/>
            <person name="Jensie-Markopoulos S."/>
            <person name="Salva-Serra F."/>
            <person name="Jaen-Luchoro D."/>
            <person name="Karlsson R."/>
            <person name="Svensson-Stadler L."/>
            <person name="Chun J."/>
            <person name="Moore E."/>
        </authorList>
    </citation>
    <scope>NUCLEOTIDE SEQUENCE [LARGE SCALE GENOMIC DNA]</scope>
    <source>
        <strain evidence="1 2">CCUG 65687</strain>
    </source>
</reference>
<gene>
    <name evidence="1" type="ORF">F7R13_33100</name>
</gene>
<dbReference type="Proteomes" id="UP000473571">
    <property type="component" value="Unassembled WGS sequence"/>
</dbReference>